<keyword evidence="1" id="KW-0472">Membrane</keyword>
<dbReference type="SMART" id="SM00397">
    <property type="entry name" value="t_SNARE"/>
    <property type="match status" value="1"/>
</dbReference>
<sequence length="213" mass="24160">MKKDQVDSLSQALHTVVLRFREQEVPFEEVTRLEAEAHLREFQMVPDSELPDVSLNCTENGGADVYERSLKRGTEVGECEKGLNTECMTEAVLGPLSLKTTEINEENNEYDEKAVLLEVKERNKEILLLEEAVSTLNSLHEHLNFLVHTQNDKVDRIDANISQALEYTEKVKKETDEAVQLQSQANQKSVLVFIFIAALVLMFLVMLTALIKV</sequence>
<dbReference type="PANTHER" id="PTHR19957:SF310">
    <property type="entry name" value="SYNTAXIN-4-RELATED"/>
    <property type="match status" value="1"/>
</dbReference>
<proteinExistence type="predicted"/>
<keyword evidence="4" id="KW-1185">Reference proteome</keyword>
<reference evidence="3 4" key="1">
    <citation type="submission" date="2013-11" db="EMBL/GenBank/DDBJ databases">
        <title>Draft genome of the bovine lungworm Dictyocaulus viviparus.</title>
        <authorList>
            <person name="Mitreva M."/>
        </authorList>
    </citation>
    <scope>NUCLEOTIDE SEQUENCE [LARGE SCALE GENOMIC DNA]</scope>
    <source>
        <strain evidence="3 4">HannoverDv2000</strain>
    </source>
</reference>
<dbReference type="GO" id="GO:0031201">
    <property type="term" value="C:SNARE complex"/>
    <property type="evidence" value="ECO:0007669"/>
    <property type="project" value="TreeGrafter"/>
</dbReference>
<evidence type="ECO:0000313" key="3">
    <source>
        <dbReference type="EMBL" id="KJH45398.1"/>
    </source>
</evidence>
<evidence type="ECO:0000259" key="2">
    <source>
        <dbReference type="PROSITE" id="PS50192"/>
    </source>
</evidence>
<dbReference type="GO" id="GO:0000149">
    <property type="term" value="F:SNARE binding"/>
    <property type="evidence" value="ECO:0007669"/>
    <property type="project" value="TreeGrafter"/>
</dbReference>
<dbReference type="GO" id="GO:0048278">
    <property type="term" value="P:vesicle docking"/>
    <property type="evidence" value="ECO:0007669"/>
    <property type="project" value="TreeGrafter"/>
</dbReference>
<dbReference type="OrthoDB" id="10255013at2759"/>
<dbReference type="STRING" id="29172.A0A0D8XL90"/>
<gene>
    <name evidence="3" type="ORF">DICVIV_08565</name>
</gene>
<dbReference type="GO" id="GO:0006887">
    <property type="term" value="P:exocytosis"/>
    <property type="evidence" value="ECO:0007669"/>
    <property type="project" value="TreeGrafter"/>
</dbReference>
<dbReference type="GO" id="GO:0005886">
    <property type="term" value="C:plasma membrane"/>
    <property type="evidence" value="ECO:0007669"/>
    <property type="project" value="TreeGrafter"/>
</dbReference>
<keyword evidence="1" id="KW-0812">Transmembrane</keyword>
<dbReference type="PANTHER" id="PTHR19957">
    <property type="entry name" value="SYNTAXIN"/>
    <property type="match status" value="1"/>
</dbReference>
<evidence type="ECO:0000256" key="1">
    <source>
        <dbReference type="SAM" id="Phobius"/>
    </source>
</evidence>
<dbReference type="EMBL" id="KN716410">
    <property type="protein sequence ID" value="KJH45398.1"/>
    <property type="molecule type" value="Genomic_DNA"/>
</dbReference>
<reference evidence="4" key="2">
    <citation type="journal article" date="2016" name="Sci. Rep.">
        <title>Dictyocaulus viviparus genome, variome and transcriptome elucidate lungworm biology and support future intervention.</title>
        <authorList>
            <person name="McNulty S.N."/>
            <person name="Strube C."/>
            <person name="Rosa B.A."/>
            <person name="Martin J.C."/>
            <person name="Tyagi R."/>
            <person name="Choi Y.J."/>
            <person name="Wang Q."/>
            <person name="Hallsworth Pepin K."/>
            <person name="Zhang X."/>
            <person name="Ozersky P."/>
            <person name="Wilson R.K."/>
            <person name="Sternberg P.W."/>
            <person name="Gasser R.B."/>
            <person name="Mitreva M."/>
        </authorList>
    </citation>
    <scope>NUCLEOTIDE SEQUENCE [LARGE SCALE GENOMIC DNA]</scope>
    <source>
        <strain evidence="4">HannoverDv2000</strain>
    </source>
</reference>
<dbReference type="InterPro" id="IPR045242">
    <property type="entry name" value="Syntaxin"/>
</dbReference>
<dbReference type="GO" id="GO:0012505">
    <property type="term" value="C:endomembrane system"/>
    <property type="evidence" value="ECO:0007669"/>
    <property type="project" value="TreeGrafter"/>
</dbReference>
<evidence type="ECO:0000313" key="4">
    <source>
        <dbReference type="Proteomes" id="UP000053766"/>
    </source>
</evidence>
<accession>A0A0D8XL90</accession>
<dbReference type="Proteomes" id="UP000053766">
    <property type="component" value="Unassembled WGS sequence"/>
</dbReference>
<keyword evidence="1" id="KW-1133">Transmembrane helix</keyword>
<feature type="transmembrane region" description="Helical" evidence="1">
    <location>
        <begin position="190"/>
        <end position="211"/>
    </location>
</feature>
<dbReference type="GO" id="GO:0006886">
    <property type="term" value="P:intracellular protein transport"/>
    <property type="evidence" value="ECO:0007669"/>
    <property type="project" value="TreeGrafter"/>
</dbReference>
<dbReference type="GO" id="GO:0005484">
    <property type="term" value="F:SNAP receptor activity"/>
    <property type="evidence" value="ECO:0007669"/>
    <property type="project" value="TreeGrafter"/>
</dbReference>
<dbReference type="PROSITE" id="PS50192">
    <property type="entry name" value="T_SNARE"/>
    <property type="match status" value="1"/>
</dbReference>
<protein>
    <submittedName>
        <fullName evidence="3">SNARE domain protein</fullName>
    </submittedName>
</protein>
<dbReference type="AlphaFoldDB" id="A0A0D8XL90"/>
<dbReference type="SUPFAM" id="SSF58038">
    <property type="entry name" value="SNARE fusion complex"/>
    <property type="match status" value="1"/>
</dbReference>
<dbReference type="GO" id="GO:0006906">
    <property type="term" value="P:vesicle fusion"/>
    <property type="evidence" value="ECO:0007669"/>
    <property type="project" value="TreeGrafter"/>
</dbReference>
<feature type="domain" description="T-SNARE coiled-coil homology" evidence="2">
    <location>
        <begin position="116"/>
        <end position="178"/>
    </location>
</feature>
<dbReference type="Gene3D" id="1.20.5.110">
    <property type="match status" value="1"/>
</dbReference>
<dbReference type="InterPro" id="IPR000727">
    <property type="entry name" value="T_SNARE_dom"/>
</dbReference>
<name>A0A0D8XL90_DICVI</name>
<dbReference type="Pfam" id="PF05739">
    <property type="entry name" value="SNARE"/>
    <property type="match status" value="1"/>
</dbReference>
<organism evidence="3 4">
    <name type="scientific">Dictyocaulus viviparus</name>
    <name type="common">Bovine lungworm</name>
    <dbReference type="NCBI Taxonomy" id="29172"/>
    <lineage>
        <taxon>Eukaryota</taxon>
        <taxon>Metazoa</taxon>
        <taxon>Ecdysozoa</taxon>
        <taxon>Nematoda</taxon>
        <taxon>Chromadorea</taxon>
        <taxon>Rhabditida</taxon>
        <taxon>Rhabditina</taxon>
        <taxon>Rhabditomorpha</taxon>
        <taxon>Strongyloidea</taxon>
        <taxon>Metastrongylidae</taxon>
        <taxon>Dictyocaulus</taxon>
    </lineage>
</organism>